<comment type="caution">
    <text evidence="1">The sequence shown here is derived from an EMBL/GenBank/DDBJ whole genome shotgun (WGS) entry which is preliminary data.</text>
</comment>
<reference evidence="2" key="1">
    <citation type="journal article" date="2022" name="Mol. Ecol. Resour.">
        <title>The genomes of chicory, endive, great burdock and yacon provide insights into Asteraceae palaeo-polyploidization history and plant inulin production.</title>
        <authorList>
            <person name="Fan W."/>
            <person name="Wang S."/>
            <person name="Wang H."/>
            <person name="Wang A."/>
            <person name="Jiang F."/>
            <person name="Liu H."/>
            <person name="Zhao H."/>
            <person name="Xu D."/>
            <person name="Zhang Y."/>
        </authorList>
    </citation>
    <scope>NUCLEOTIDE SEQUENCE [LARGE SCALE GENOMIC DNA]</scope>
    <source>
        <strain evidence="2">cv. Niubang</strain>
    </source>
</reference>
<reference evidence="1 2" key="2">
    <citation type="journal article" date="2022" name="Mol. Ecol. Resour.">
        <title>The genomes of chicory, endive, great burdock and yacon provide insights into Asteraceae paleo-polyploidization history and plant inulin production.</title>
        <authorList>
            <person name="Fan W."/>
            <person name="Wang S."/>
            <person name="Wang H."/>
            <person name="Wang A."/>
            <person name="Jiang F."/>
            <person name="Liu H."/>
            <person name="Zhao H."/>
            <person name="Xu D."/>
            <person name="Zhang Y."/>
        </authorList>
    </citation>
    <scope>NUCLEOTIDE SEQUENCE [LARGE SCALE GENOMIC DNA]</scope>
    <source>
        <strain evidence="2">cv. Niubang</strain>
    </source>
</reference>
<gene>
    <name evidence="1" type="ORF">L6452_13419</name>
</gene>
<accession>A0ACB9CI72</accession>
<protein>
    <submittedName>
        <fullName evidence="1">Uncharacterized protein</fullName>
    </submittedName>
</protein>
<name>A0ACB9CI72_ARCLA</name>
<dbReference type="Proteomes" id="UP001055879">
    <property type="component" value="Linkage Group LG04"/>
</dbReference>
<organism evidence="1 2">
    <name type="scientific">Arctium lappa</name>
    <name type="common">Greater burdock</name>
    <name type="synonym">Lappa major</name>
    <dbReference type="NCBI Taxonomy" id="4217"/>
    <lineage>
        <taxon>Eukaryota</taxon>
        <taxon>Viridiplantae</taxon>
        <taxon>Streptophyta</taxon>
        <taxon>Embryophyta</taxon>
        <taxon>Tracheophyta</taxon>
        <taxon>Spermatophyta</taxon>
        <taxon>Magnoliopsida</taxon>
        <taxon>eudicotyledons</taxon>
        <taxon>Gunneridae</taxon>
        <taxon>Pentapetalae</taxon>
        <taxon>asterids</taxon>
        <taxon>campanulids</taxon>
        <taxon>Asterales</taxon>
        <taxon>Asteraceae</taxon>
        <taxon>Carduoideae</taxon>
        <taxon>Cardueae</taxon>
        <taxon>Arctiinae</taxon>
        <taxon>Arctium</taxon>
    </lineage>
</organism>
<dbReference type="EMBL" id="CM042050">
    <property type="protein sequence ID" value="KAI3733960.1"/>
    <property type="molecule type" value="Genomic_DNA"/>
</dbReference>
<sequence length="323" mass="36051">MHQPFAAPFLSHENHCHFFHFERKRSEEGVAEALIENFQRVGYSLIYNSLKVTQTSFFLSLSVVPTFFTYSITLSIFSHVFLDFRRNPLDLNNFPDDFTRDHGKQPLDDSSSSASGIYRKKKNGAKDESAKVYECRFCSLKFCKSQALGGHMNRHRQERETETLNRARQLVFSNDNLLPQIPHQLGGQQVVQGGFHHHQAGCNMANTVYPTRLFSGSSTTILPPAPSQPAAPHMYTSPTSRLNIPYSSQYPPTHDYFVGHVCSNNQPFNLQNNNGTTAPPPDSTTNYTCIGAPVGQSFPLGGGSGGGRDMSPSPVNRYHQDGF</sequence>
<evidence type="ECO:0000313" key="1">
    <source>
        <dbReference type="EMBL" id="KAI3733960.1"/>
    </source>
</evidence>
<evidence type="ECO:0000313" key="2">
    <source>
        <dbReference type="Proteomes" id="UP001055879"/>
    </source>
</evidence>
<keyword evidence="2" id="KW-1185">Reference proteome</keyword>
<proteinExistence type="predicted"/>